<dbReference type="AlphaFoldDB" id="A0A1J5PU06"/>
<feature type="transmembrane region" description="Helical" evidence="1">
    <location>
        <begin position="182"/>
        <end position="201"/>
    </location>
</feature>
<proteinExistence type="predicted"/>
<keyword evidence="1" id="KW-0812">Transmembrane</keyword>
<accession>A0A1J5PU06</accession>
<name>A0A1J5PU06_9ZZZZ</name>
<evidence type="ECO:0000313" key="2">
    <source>
        <dbReference type="EMBL" id="OIQ74618.1"/>
    </source>
</evidence>
<keyword evidence="1" id="KW-1133">Transmembrane helix</keyword>
<organism evidence="2">
    <name type="scientific">mine drainage metagenome</name>
    <dbReference type="NCBI Taxonomy" id="410659"/>
    <lineage>
        <taxon>unclassified sequences</taxon>
        <taxon>metagenomes</taxon>
        <taxon>ecological metagenomes</taxon>
    </lineage>
</organism>
<reference evidence="2" key="1">
    <citation type="submission" date="2016-10" db="EMBL/GenBank/DDBJ databases">
        <title>Sequence of Gallionella enrichment culture.</title>
        <authorList>
            <person name="Poehlein A."/>
            <person name="Muehling M."/>
            <person name="Daniel R."/>
        </authorList>
    </citation>
    <scope>NUCLEOTIDE SEQUENCE</scope>
</reference>
<comment type="caution">
    <text evidence="2">The sequence shown here is derived from an EMBL/GenBank/DDBJ whole genome shotgun (WGS) entry which is preliminary data.</text>
</comment>
<evidence type="ECO:0000256" key="1">
    <source>
        <dbReference type="SAM" id="Phobius"/>
    </source>
</evidence>
<dbReference type="InterPro" id="IPR022472">
    <property type="entry name" value="VPLPA-CTERM"/>
</dbReference>
<dbReference type="NCBIfam" id="TIGR03370">
    <property type="entry name" value="VPLPA-CTERM"/>
    <property type="match status" value="1"/>
</dbReference>
<evidence type="ECO:0008006" key="3">
    <source>
        <dbReference type="Google" id="ProtNLM"/>
    </source>
</evidence>
<protein>
    <recommendedName>
        <fullName evidence="3">PEP-CTERM protein-sorting domain-containing protein</fullName>
    </recommendedName>
</protein>
<keyword evidence="1" id="KW-0472">Membrane</keyword>
<gene>
    <name evidence="2" type="ORF">GALL_437270</name>
</gene>
<sequence length="207" mass="20773">MVFVYKQSALLAGAFVALLGAQPAMAATIDFTPDPATSSVTVTQTATGFLCGTTCGVKASLALPSTTYTIGNGTSATINFVALLNPSFYATSTFTLAATLGFAGVDPFTVSANASGTETTLFGAFTAGSLTWSTAPQVITLADGSTVRVAFNPVAAFSGNTVTATATLTGVNIVTPPPPAPVPLPASGLLYVAGLCGFAAMKRRKRA</sequence>
<dbReference type="EMBL" id="MLJW01002444">
    <property type="protein sequence ID" value="OIQ74618.1"/>
    <property type="molecule type" value="Genomic_DNA"/>
</dbReference>